<feature type="region of interest" description="Disordered" evidence="8">
    <location>
        <begin position="245"/>
        <end position="286"/>
    </location>
</feature>
<evidence type="ECO:0000256" key="1">
    <source>
        <dbReference type="ARBA" id="ARBA00022603"/>
    </source>
</evidence>
<evidence type="ECO:0000259" key="11">
    <source>
        <dbReference type="Pfam" id="PF17286"/>
    </source>
</evidence>
<dbReference type="GO" id="GO:0016274">
    <property type="term" value="F:protein-arginine N-methyltransferase activity"/>
    <property type="evidence" value="ECO:0007669"/>
    <property type="project" value="InterPro"/>
</dbReference>
<feature type="binding site" evidence="5">
    <location>
        <begin position="473"/>
        <end position="474"/>
    </location>
    <ligand>
        <name>S-adenosyl-L-methionine</name>
        <dbReference type="ChEBI" id="CHEBI:59789"/>
    </ligand>
</feature>
<keyword evidence="3 5" id="KW-0949">S-adenosyl-L-methionine</keyword>
<protein>
    <recommendedName>
        <fullName evidence="14">Protein arginine N-methyltransferase</fullName>
    </recommendedName>
</protein>
<dbReference type="InterPro" id="IPR035075">
    <property type="entry name" value="PRMT5"/>
</dbReference>
<dbReference type="AlphaFoldDB" id="A0A8H3YEA2"/>
<dbReference type="Gene3D" id="3.20.20.150">
    <property type="entry name" value="Divalent-metal-dependent TIM barrel enzymes"/>
    <property type="match status" value="1"/>
</dbReference>
<dbReference type="GO" id="GO:0032259">
    <property type="term" value="P:methylation"/>
    <property type="evidence" value="ECO:0007669"/>
    <property type="project" value="UniProtKB-KW"/>
</dbReference>
<feature type="active site" description="Proton donor/acceptor" evidence="4">
    <location>
        <position position="579"/>
    </location>
</feature>
<accession>A0A8H3YEA2</accession>
<dbReference type="Proteomes" id="UP000620104">
    <property type="component" value="Unassembled WGS sequence"/>
</dbReference>
<evidence type="ECO:0008006" key="14">
    <source>
        <dbReference type="Google" id="ProtNLM"/>
    </source>
</evidence>
<dbReference type="PANTHER" id="PTHR10738:SF0">
    <property type="entry name" value="PROTEIN ARGININE N-METHYLTRANSFERASE 5"/>
    <property type="match status" value="1"/>
</dbReference>
<evidence type="ECO:0000256" key="3">
    <source>
        <dbReference type="ARBA" id="ARBA00022691"/>
    </source>
</evidence>
<gene>
    <name evidence="12" type="ORF">NliqN6_2646</name>
</gene>
<dbReference type="FunFam" id="2.70.160.11:FF:000020">
    <property type="entry name" value="Protein arginine N-methyltransferase"/>
    <property type="match status" value="1"/>
</dbReference>
<evidence type="ECO:0000259" key="9">
    <source>
        <dbReference type="Pfam" id="PF05185"/>
    </source>
</evidence>
<comment type="caution">
    <text evidence="12">The sequence shown here is derived from an EMBL/GenBank/DDBJ whole genome shotgun (WGS) entry which is preliminary data.</text>
</comment>
<dbReference type="Gene3D" id="2.70.160.11">
    <property type="entry name" value="Hnrnp arginine n-methyltransferase1"/>
    <property type="match status" value="1"/>
</dbReference>
<evidence type="ECO:0000313" key="12">
    <source>
        <dbReference type="EMBL" id="GHJ86244.1"/>
    </source>
</evidence>
<evidence type="ECO:0000256" key="7">
    <source>
        <dbReference type="PROSITE-ProRule" id="PRU01015"/>
    </source>
</evidence>
<dbReference type="InterPro" id="IPR035248">
    <property type="entry name" value="PRMT5_C"/>
</dbReference>
<dbReference type="GO" id="GO:0005829">
    <property type="term" value="C:cytosol"/>
    <property type="evidence" value="ECO:0007669"/>
    <property type="project" value="TreeGrafter"/>
</dbReference>
<feature type="site" description="Critical for specifying symmetric addition of methyl groups" evidence="6">
    <location>
        <position position="467"/>
    </location>
</feature>
<dbReference type="GO" id="GO:0006355">
    <property type="term" value="P:regulation of DNA-templated transcription"/>
    <property type="evidence" value="ECO:0007669"/>
    <property type="project" value="TreeGrafter"/>
</dbReference>
<dbReference type="SUPFAM" id="SSF53335">
    <property type="entry name" value="S-adenosyl-L-methionine-dependent methyltransferases"/>
    <property type="match status" value="1"/>
</dbReference>
<dbReference type="InterPro" id="IPR007857">
    <property type="entry name" value="Arg_MeTrfase_PRMT5"/>
</dbReference>
<reference evidence="12" key="1">
    <citation type="submission" date="2020-07" db="EMBL/GenBank/DDBJ databases">
        <title>Draft Genome Sequence of a Deep-Sea Yeast, Naganishia (Cryptococcus) liquefaciens strain N6.</title>
        <authorList>
            <person name="Han Y.W."/>
            <person name="Kajitani R."/>
            <person name="Morimoto H."/>
            <person name="Parhat M."/>
            <person name="Tsubouchi H."/>
            <person name="Bakenova O."/>
            <person name="Ogata M."/>
            <person name="Argunhan B."/>
            <person name="Aoki R."/>
            <person name="Kajiwara S."/>
            <person name="Itoh T."/>
            <person name="Iwasaki H."/>
        </authorList>
    </citation>
    <scope>NUCLEOTIDE SEQUENCE</scope>
    <source>
        <strain evidence="12">N6</strain>
    </source>
</reference>
<evidence type="ECO:0000256" key="4">
    <source>
        <dbReference type="PIRSR" id="PIRSR015894-1"/>
    </source>
</evidence>
<feature type="domain" description="PRMT5 TIM barrel" evidence="10">
    <location>
        <begin position="42"/>
        <end position="416"/>
    </location>
</feature>
<dbReference type="PANTHER" id="PTHR10738">
    <property type="entry name" value="PROTEIN ARGININE N-METHYLTRANSFERASE 5"/>
    <property type="match status" value="1"/>
</dbReference>
<dbReference type="Pfam" id="PF17285">
    <property type="entry name" value="PRMT5_TIM"/>
    <property type="match status" value="1"/>
</dbReference>
<feature type="binding site" evidence="5">
    <location>
        <position position="464"/>
    </location>
    <ligand>
        <name>S-adenosyl-L-methionine</name>
        <dbReference type="ChEBI" id="CHEBI:59789"/>
    </ligand>
</feature>
<feature type="domain" description="PRMT5 arginine-N-methyltransferase" evidence="9">
    <location>
        <begin position="442"/>
        <end position="599"/>
    </location>
</feature>
<dbReference type="GO" id="GO:0005634">
    <property type="term" value="C:nucleus"/>
    <property type="evidence" value="ECO:0007669"/>
    <property type="project" value="TreeGrafter"/>
</dbReference>
<keyword evidence="2 7" id="KW-0808">Transferase</keyword>
<dbReference type="EMBL" id="BLZA01000017">
    <property type="protein sequence ID" value="GHJ86244.1"/>
    <property type="molecule type" value="Genomic_DNA"/>
</dbReference>
<proteinExistence type="predicted"/>
<dbReference type="PROSITE" id="PS51678">
    <property type="entry name" value="SAM_MT_PRMT"/>
    <property type="match status" value="1"/>
</dbReference>
<evidence type="ECO:0000313" key="13">
    <source>
        <dbReference type="Proteomes" id="UP000620104"/>
    </source>
</evidence>
<evidence type="ECO:0000256" key="5">
    <source>
        <dbReference type="PIRSR" id="PIRSR015894-2"/>
    </source>
</evidence>
<evidence type="ECO:0000256" key="2">
    <source>
        <dbReference type="ARBA" id="ARBA00022679"/>
    </source>
</evidence>
<feature type="binding site" evidence="5">
    <location>
        <begin position="554"/>
        <end position="555"/>
    </location>
    <ligand>
        <name>S-adenosyl-L-methionine</name>
        <dbReference type="ChEBI" id="CHEBI:59789"/>
    </ligand>
</feature>
<feature type="binding site" evidence="5">
    <location>
        <position position="527"/>
    </location>
    <ligand>
        <name>S-adenosyl-L-methionine</name>
        <dbReference type="ChEBI" id="CHEBI:59789"/>
    </ligand>
</feature>
<dbReference type="Gene3D" id="3.40.50.150">
    <property type="entry name" value="Vaccinia Virus protein VP39"/>
    <property type="match status" value="1"/>
</dbReference>
<keyword evidence="1 7" id="KW-0489">Methyltransferase</keyword>
<sequence length="871" mass="95338">MASASRLPIALHLTQHSLPPSSAVAATSSPVEHLTEQALKADYDLVCVPLANDLWRERWERLCLRAPDEEEDVFDGNHSADAKDWVERERARFETAKEAEAWRSNASFKRSELNITRLEETERTIALASSWLELDSEDEGIRFDSELALRQELALALHLSIPTLIIPPPLPENRAHLPSYARAIASLLEMGGEGAQTRISIRIGISDRPPTAVTSPSTQGFGNAGNSMMSLAAPSVNGGRQTSYDYTPSGLSTVEEKRHKRKSSMGIPARNSSYGQAPGASGANASGQHYRHSLLSGSAGAAAGDYHSWSWEVWDCIRNVCGYHRRLSLTLDMTNPLPSSLTSLNRWLAEPTQFIFLPSQAFIPNAKGYPVLSKACQTFIRGFVRLKPTIILSETNNAKHPAGGPQAYIQYVRHIEHTALTNLSSVPTTNANGAATKCLQIANYADWLQAPLQPLMDDLGSATYEVFERDPVKYRLYEEAVCQALHDRPEQGVTVIYIVGAGRGPLVSGTIRAAERASRKVRIYAVEKNANAFVTLQEKQALEWGGAVKILFGDMRQIEVPELADIIVSELLGSFGDNELSPECLDGAGRFLKPEGISIPASYTAHLAPVSSSKLHCEVQDYATKKNKNQEIATETPYVVMFQQVNILSGAQTGPGRCGPRVQECWSFEHPRRDMILDSRGVPYTNSHNTRAAHLSFRIPTAGTLHGLAGYFEAHLYGNVGLSIHPERMSMISPDMMSWFPLFFPFKEPMYLPSGAELDVHIWRLTDPKSKKVWYEWHAESFLSFNGSVNNQSNGSGYTPSSAGSINGRVVSHASNTSGSGIPLHSPMMDAPNSPLPLTPGLGGALGGDHRIKIGQTSLHNPCGRSSWIGL</sequence>
<evidence type="ECO:0000259" key="10">
    <source>
        <dbReference type="Pfam" id="PF17285"/>
    </source>
</evidence>
<feature type="active site" description="Proton donor/acceptor" evidence="4">
    <location>
        <position position="570"/>
    </location>
</feature>
<dbReference type="PIRSF" id="PIRSF015894">
    <property type="entry name" value="Skb1_MeTrfase"/>
    <property type="match status" value="1"/>
</dbReference>
<dbReference type="InterPro" id="IPR035247">
    <property type="entry name" value="PRMT5_TIM"/>
</dbReference>
<dbReference type="InterPro" id="IPR029063">
    <property type="entry name" value="SAM-dependent_MTases_sf"/>
</dbReference>
<evidence type="ECO:0000256" key="8">
    <source>
        <dbReference type="SAM" id="MobiDB-lite"/>
    </source>
</evidence>
<organism evidence="12 13">
    <name type="scientific">Naganishia liquefaciens</name>
    <dbReference type="NCBI Taxonomy" id="104408"/>
    <lineage>
        <taxon>Eukaryota</taxon>
        <taxon>Fungi</taxon>
        <taxon>Dikarya</taxon>
        <taxon>Basidiomycota</taxon>
        <taxon>Agaricomycotina</taxon>
        <taxon>Tremellomycetes</taxon>
        <taxon>Filobasidiales</taxon>
        <taxon>Filobasidiaceae</taxon>
        <taxon>Naganishia</taxon>
    </lineage>
</organism>
<feature type="domain" description="PRMT5 oligomerisation" evidence="11">
    <location>
        <begin position="602"/>
        <end position="869"/>
    </location>
</feature>
<evidence type="ECO:0000256" key="6">
    <source>
        <dbReference type="PIRSR" id="PIRSR015894-3"/>
    </source>
</evidence>
<name>A0A8H3YEA2_9TREE</name>
<keyword evidence="13" id="KW-1185">Reference proteome</keyword>
<dbReference type="Pfam" id="PF17286">
    <property type="entry name" value="PRMT5_C"/>
    <property type="match status" value="1"/>
</dbReference>
<dbReference type="OrthoDB" id="1368803at2759"/>
<dbReference type="InterPro" id="IPR025799">
    <property type="entry name" value="Arg_MeTrfase"/>
</dbReference>
<dbReference type="Pfam" id="PF05185">
    <property type="entry name" value="PRMT5"/>
    <property type="match status" value="1"/>
</dbReference>